<dbReference type="GO" id="GO:0005874">
    <property type="term" value="C:microtubule"/>
    <property type="evidence" value="ECO:0007669"/>
    <property type="project" value="UniProtKB-KW"/>
</dbReference>
<evidence type="ECO:0000256" key="6">
    <source>
        <dbReference type="PROSITE-ProRule" id="PRU00283"/>
    </source>
</evidence>
<dbReference type="GO" id="GO:0005875">
    <property type="term" value="C:microtubule associated complex"/>
    <property type="evidence" value="ECO:0007669"/>
    <property type="project" value="TreeGrafter"/>
</dbReference>
<feature type="region of interest" description="Disordered" evidence="9">
    <location>
        <begin position="1"/>
        <end position="27"/>
    </location>
</feature>
<evidence type="ECO:0000256" key="1">
    <source>
        <dbReference type="ARBA" id="ARBA00004496"/>
    </source>
</evidence>
<evidence type="ECO:0000256" key="7">
    <source>
        <dbReference type="RuleBase" id="RU000394"/>
    </source>
</evidence>
<dbReference type="SUPFAM" id="SSF52540">
    <property type="entry name" value="P-loop containing nucleoside triphosphate hydrolases"/>
    <property type="match status" value="1"/>
</dbReference>
<dbReference type="GO" id="GO:0008017">
    <property type="term" value="F:microtubule binding"/>
    <property type="evidence" value="ECO:0007669"/>
    <property type="project" value="InterPro"/>
</dbReference>
<keyword evidence="4 6" id="KW-0067">ATP-binding</keyword>
<dbReference type="InterPro" id="IPR019821">
    <property type="entry name" value="Kinesin_motor_CS"/>
</dbReference>
<protein>
    <recommendedName>
        <fullName evidence="7">Kinesin-like protein</fullName>
    </recommendedName>
</protein>
<proteinExistence type="inferred from homology"/>
<dbReference type="Pfam" id="PF00225">
    <property type="entry name" value="Kinesin"/>
    <property type="match status" value="1"/>
</dbReference>
<dbReference type="GO" id="GO:0051231">
    <property type="term" value="P:spindle elongation"/>
    <property type="evidence" value="ECO:0007669"/>
    <property type="project" value="TreeGrafter"/>
</dbReference>
<keyword evidence="5 8" id="KW-0175">Coiled coil</keyword>
<dbReference type="Proteomes" id="UP000429607">
    <property type="component" value="Unassembled WGS sequence"/>
</dbReference>
<dbReference type="GO" id="GO:0005524">
    <property type="term" value="F:ATP binding"/>
    <property type="evidence" value="ECO:0007669"/>
    <property type="project" value="UniProtKB-UniRule"/>
</dbReference>
<evidence type="ECO:0000256" key="5">
    <source>
        <dbReference type="ARBA" id="ARBA00023054"/>
    </source>
</evidence>
<comment type="caution">
    <text evidence="11">The sequence shown here is derived from an EMBL/GenBank/DDBJ whole genome shotgun (WGS) entry which is preliminary data.</text>
</comment>
<evidence type="ECO:0000256" key="4">
    <source>
        <dbReference type="ARBA" id="ARBA00022840"/>
    </source>
</evidence>
<feature type="coiled-coil region" evidence="8">
    <location>
        <begin position="422"/>
        <end position="449"/>
    </location>
</feature>
<dbReference type="GO" id="GO:0005737">
    <property type="term" value="C:cytoplasm"/>
    <property type="evidence" value="ECO:0007669"/>
    <property type="project" value="UniProtKB-SubCell"/>
</dbReference>
<dbReference type="GO" id="GO:0007052">
    <property type="term" value="P:mitotic spindle organization"/>
    <property type="evidence" value="ECO:0007669"/>
    <property type="project" value="TreeGrafter"/>
</dbReference>
<feature type="compositionally biased region" description="Polar residues" evidence="9">
    <location>
        <begin position="613"/>
        <end position="624"/>
    </location>
</feature>
<dbReference type="PROSITE" id="PS00411">
    <property type="entry name" value="KINESIN_MOTOR_1"/>
    <property type="match status" value="1"/>
</dbReference>
<dbReference type="InterPro" id="IPR036961">
    <property type="entry name" value="Kinesin_motor_dom_sf"/>
</dbReference>
<feature type="compositionally biased region" description="Polar residues" evidence="9">
    <location>
        <begin position="590"/>
        <end position="603"/>
    </location>
</feature>
<accession>A0A6A3ISV5</accession>
<feature type="region of interest" description="Disordered" evidence="9">
    <location>
        <begin position="716"/>
        <end position="739"/>
    </location>
</feature>
<keyword evidence="7" id="KW-0493">Microtubule</keyword>
<keyword evidence="6 7" id="KW-0505">Motor protein</keyword>
<dbReference type="InterPro" id="IPR027640">
    <property type="entry name" value="Kinesin-like_fam"/>
</dbReference>
<keyword evidence="3 6" id="KW-0547">Nucleotide-binding</keyword>
<dbReference type="PANTHER" id="PTHR47969">
    <property type="entry name" value="CHROMOSOME-ASSOCIATED KINESIN KIF4A-RELATED"/>
    <property type="match status" value="1"/>
</dbReference>
<evidence type="ECO:0000313" key="11">
    <source>
        <dbReference type="EMBL" id="KAE8986069.1"/>
    </source>
</evidence>
<feature type="region of interest" description="Disordered" evidence="9">
    <location>
        <begin position="648"/>
        <end position="699"/>
    </location>
</feature>
<dbReference type="PROSITE" id="PS50067">
    <property type="entry name" value="KINESIN_MOTOR_2"/>
    <property type="match status" value="1"/>
</dbReference>
<feature type="compositionally biased region" description="Basic and acidic residues" evidence="9">
    <location>
        <begin position="723"/>
        <end position="732"/>
    </location>
</feature>
<evidence type="ECO:0000256" key="8">
    <source>
        <dbReference type="SAM" id="Coils"/>
    </source>
</evidence>
<evidence type="ECO:0000259" key="10">
    <source>
        <dbReference type="PROSITE" id="PS50067"/>
    </source>
</evidence>
<dbReference type="SMART" id="SM00129">
    <property type="entry name" value="KISc"/>
    <property type="match status" value="1"/>
</dbReference>
<comment type="subcellular location">
    <subcellularLocation>
        <location evidence="1">Cytoplasm</location>
    </subcellularLocation>
</comment>
<evidence type="ECO:0000256" key="9">
    <source>
        <dbReference type="SAM" id="MobiDB-lite"/>
    </source>
</evidence>
<feature type="region of interest" description="Disordered" evidence="9">
    <location>
        <begin position="590"/>
        <end position="626"/>
    </location>
</feature>
<comment type="similarity">
    <text evidence="6 7">Belongs to the TRAFAC class myosin-kinesin ATPase superfamily. Kinesin family.</text>
</comment>
<dbReference type="EMBL" id="QXFV01002566">
    <property type="protein sequence ID" value="KAE8986069.1"/>
    <property type="molecule type" value="Genomic_DNA"/>
</dbReference>
<feature type="domain" description="Kinesin motor" evidence="10">
    <location>
        <begin position="28"/>
        <end position="389"/>
    </location>
</feature>
<dbReference type="PANTHER" id="PTHR47969:SF15">
    <property type="entry name" value="CHROMOSOME-ASSOCIATED KINESIN KIF4A-RELATED"/>
    <property type="match status" value="1"/>
</dbReference>
<dbReference type="PRINTS" id="PR00380">
    <property type="entry name" value="KINESINHEAVY"/>
</dbReference>
<dbReference type="InterPro" id="IPR027417">
    <property type="entry name" value="P-loop_NTPase"/>
</dbReference>
<name>A0A6A3ISV5_9STRA</name>
<sequence>MEVKKPLSIPKSAFKSPKRPPPPPLAARVRVAVRVRPPLSSTERCIAEAESDATAESSDNKLHFQLEKTQKCFQFDHVFLGDANQTEVYNAALQPLLASLLHGFNVTVLAYGQTGSGKTYTMGGTTITGDGDGLIPHFLRDLFGSLRTEASMKTTAKVSFLEIYCDEIRDLLVDASDTTRSTSRQNSTSKLTIHEDDQDVWVEGLLQVKVKNVNEAINLLKAGRQRQTIGAHALNDHSSRSHAVYTLEVARVFAEEIKRAKLTFVDLAGSERVKKTLMEGQGMKEGSHINIGLLALGNVINALGSKQRLLQRRNSTGVSGRRGSISGGDELTPRCPAHVPYRSSKLTRLLRDALGGNSVTLFIACISSETTNGNETLCTLQYANRARSIQNKAQKNVEEAVSEDTVDDEASVLHGTESEREIYALREQVEALKSQLEQALAAAKAAEARNLSFTEPKTNTTNLSEVSPAKFATKSSKAKRRLRIAPLELDIPELANIRELSGKLLESDQREGVISRSTQKLQQASLSDRFGTTEQPVTLVEEQNQQAENVTPVSDCLDATVINAESKIPSDNAPESSPKRQVSFFVNQSISGTRNGCKSPQKMTSRERRRQMTDQSTQYESPLSFQHERKTPIDYVLLSPSQIYREVHHQQQKALAGAPSPWPHRRRLDTPRSQTRHCSISFPKFDSNNDPSNQRCSKSSDALHDILQRTQHFFENGSEVLDPDSKPESGESEHDEEIPNPLSFEEFLNRMVTLYDQRSRQQQFVHRLTQRFRHLTSLLGITDAESQMIELSKYTLVHQLSILQQRLESFEGVVADRLWRRLQHRESAVESYAENWNDTLAAVFLSDDQYEACTPWHAHCADHEFFQHHILPFVLNGWISVAPGDLENEQLWLTL</sequence>
<reference evidence="11 12" key="1">
    <citation type="submission" date="2018-09" db="EMBL/GenBank/DDBJ databases">
        <title>Genomic investigation of the strawberry pathogen Phytophthora fragariae indicates pathogenicity is determined by transcriptional variation in three key races.</title>
        <authorList>
            <person name="Adams T.M."/>
            <person name="Armitage A.D."/>
            <person name="Sobczyk M.K."/>
            <person name="Bates H.J."/>
            <person name="Dunwell J.M."/>
            <person name="Nellist C.F."/>
            <person name="Harrison R.J."/>
        </authorList>
    </citation>
    <scope>NUCLEOTIDE SEQUENCE [LARGE SCALE GENOMIC DNA]</scope>
    <source>
        <strain evidence="11 12">SCRP249</strain>
    </source>
</reference>
<evidence type="ECO:0000256" key="2">
    <source>
        <dbReference type="ARBA" id="ARBA00022490"/>
    </source>
</evidence>
<evidence type="ECO:0000313" key="12">
    <source>
        <dbReference type="Proteomes" id="UP000429607"/>
    </source>
</evidence>
<dbReference type="Gene3D" id="3.40.850.10">
    <property type="entry name" value="Kinesin motor domain"/>
    <property type="match status" value="1"/>
</dbReference>
<gene>
    <name evidence="11" type="ORF">PR001_g22701</name>
</gene>
<feature type="compositionally biased region" description="Polar residues" evidence="9">
    <location>
        <begin position="686"/>
        <end position="699"/>
    </location>
</feature>
<feature type="binding site" evidence="6">
    <location>
        <begin position="112"/>
        <end position="119"/>
    </location>
    <ligand>
        <name>ATP</name>
        <dbReference type="ChEBI" id="CHEBI:30616"/>
    </ligand>
</feature>
<dbReference type="AlphaFoldDB" id="A0A6A3ISV5"/>
<dbReference type="GO" id="GO:0007018">
    <property type="term" value="P:microtubule-based movement"/>
    <property type="evidence" value="ECO:0007669"/>
    <property type="project" value="InterPro"/>
</dbReference>
<organism evidence="11 12">
    <name type="scientific">Phytophthora rubi</name>
    <dbReference type="NCBI Taxonomy" id="129364"/>
    <lineage>
        <taxon>Eukaryota</taxon>
        <taxon>Sar</taxon>
        <taxon>Stramenopiles</taxon>
        <taxon>Oomycota</taxon>
        <taxon>Peronosporomycetes</taxon>
        <taxon>Peronosporales</taxon>
        <taxon>Peronosporaceae</taxon>
        <taxon>Phytophthora</taxon>
    </lineage>
</organism>
<evidence type="ECO:0000256" key="3">
    <source>
        <dbReference type="ARBA" id="ARBA00022741"/>
    </source>
</evidence>
<keyword evidence="2" id="KW-0963">Cytoplasm</keyword>
<dbReference type="GO" id="GO:0003777">
    <property type="term" value="F:microtubule motor activity"/>
    <property type="evidence" value="ECO:0007669"/>
    <property type="project" value="InterPro"/>
</dbReference>
<dbReference type="InterPro" id="IPR001752">
    <property type="entry name" value="Kinesin_motor_dom"/>
</dbReference>